<keyword evidence="1" id="KW-0812">Transmembrane</keyword>
<dbReference type="Proteomes" id="UP000829517">
    <property type="component" value="Unassembled WGS sequence"/>
</dbReference>
<proteinExistence type="predicted"/>
<reference evidence="2 3" key="1">
    <citation type="submission" date="2021-01" db="EMBL/GenBank/DDBJ databases">
        <title>Genome sequencing of Joostella atrarenae M1-2 (= KCTC 23194).</title>
        <authorList>
            <person name="Zakaria M.R."/>
            <person name="Lam M.Q."/>
            <person name="Chong C.S."/>
        </authorList>
    </citation>
    <scope>NUCLEOTIDE SEQUENCE [LARGE SCALE GENOMIC DNA]</scope>
    <source>
        <strain evidence="2 3">M1-2</strain>
    </source>
</reference>
<keyword evidence="1" id="KW-0472">Membrane</keyword>
<comment type="caution">
    <text evidence="2">The sequence shown here is derived from an EMBL/GenBank/DDBJ whole genome shotgun (WGS) entry which is preliminary data.</text>
</comment>
<gene>
    <name evidence="2" type="ORF">JM658_08075</name>
</gene>
<protein>
    <recommendedName>
        <fullName evidence="4">Chemotaxis protein</fullName>
    </recommendedName>
</protein>
<accession>A0ABS9J2Z6</accession>
<evidence type="ECO:0008006" key="4">
    <source>
        <dbReference type="Google" id="ProtNLM"/>
    </source>
</evidence>
<sequence length="386" mass="44558">MKLIRYFFSIIFCCTFFQSCSLLRIESAQEPLSKRQLNSRLMTQSFIADASERVEWAADSIIYEESNFEIQKNAYQWKLNTLTSYREVGFQTMPQLALIDSWALSLVIQNFLESDKAKPLFGKWQYYALSVARNNSLIAERNAHSLLDGKEFDSLKELVTQYAEENPVYGLNFKHKSIRDAYLDSKNIPDSTAIQTVGTLSEVMTNFSNRLVYTSESTGKQLNWSTELLLREQGLDSARIQQVFNSMNGSLDRLVTTAETTPEMIDQSVKDFRADMQVLFLGLHRDIESSKEFFKEERIAIDTIIERERIAIDSIILRERKALSIETKDIAKEIINDTMTHFKDILNDVLFYFVLFFIVILFLPFGLGFLAGKILQKNQSKDEDES</sequence>
<keyword evidence="1" id="KW-1133">Transmembrane helix</keyword>
<keyword evidence="3" id="KW-1185">Reference proteome</keyword>
<feature type="transmembrane region" description="Helical" evidence="1">
    <location>
        <begin position="349"/>
        <end position="371"/>
    </location>
</feature>
<evidence type="ECO:0000313" key="2">
    <source>
        <dbReference type="EMBL" id="MCF8714785.1"/>
    </source>
</evidence>
<evidence type="ECO:0000256" key="1">
    <source>
        <dbReference type="SAM" id="Phobius"/>
    </source>
</evidence>
<dbReference type="PROSITE" id="PS51257">
    <property type="entry name" value="PROKAR_LIPOPROTEIN"/>
    <property type="match status" value="1"/>
</dbReference>
<dbReference type="EMBL" id="JAETXX010000004">
    <property type="protein sequence ID" value="MCF8714785.1"/>
    <property type="molecule type" value="Genomic_DNA"/>
</dbReference>
<name>A0ABS9J2Z6_9FLAO</name>
<organism evidence="2 3">
    <name type="scientific">Joostella atrarenae</name>
    <dbReference type="NCBI Taxonomy" id="679257"/>
    <lineage>
        <taxon>Bacteria</taxon>
        <taxon>Pseudomonadati</taxon>
        <taxon>Bacteroidota</taxon>
        <taxon>Flavobacteriia</taxon>
        <taxon>Flavobacteriales</taxon>
        <taxon>Flavobacteriaceae</taxon>
        <taxon>Joostella</taxon>
    </lineage>
</organism>
<evidence type="ECO:0000313" key="3">
    <source>
        <dbReference type="Proteomes" id="UP000829517"/>
    </source>
</evidence>